<evidence type="ECO:0000313" key="2">
    <source>
        <dbReference type="EMBL" id="GAF68623.1"/>
    </source>
</evidence>
<comment type="caution">
    <text evidence="2">The sequence shown here is derived from an EMBL/GenBank/DDBJ whole genome shotgun (WGS) entry which is preliminary data.</text>
</comment>
<evidence type="ECO:0000259" key="1">
    <source>
        <dbReference type="Pfam" id="PF12727"/>
    </source>
</evidence>
<dbReference type="EMBL" id="BARS01007722">
    <property type="protein sequence ID" value="GAF68623.1"/>
    <property type="molecule type" value="Genomic_DNA"/>
</dbReference>
<name>X0RIN2_9ZZZZ</name>
<dbReference type="AlphaFoldDB" id="X0RIN2"/>
<organism evidence="2">
    <name type="scientific">marine sediment metagenome</name>
    <dbReference type="NCBI Taxonomy" id="412755"/>
    <lineage>
        <taxon>unclassified sequences</taxon>
        <taxon>metagenomes</taxon>
        <taxon>ecological metagenomes</taxon>
    </lineage>
</organism>
<protein>
    <recommendedName>
        <fullName evidence="1">PBP domain-containing protein</fullName>
    </recommendedName>
</protein>
<dbReference type="PANTHER" id="PTHR38431:SF1">
    <property type="entry name" value="BLL2305 PROTEIN"/>
    <property type="match status" value="1"/>
</dbReference>
<reference evidence="2" key="1">
    <citation type="journal article" date="2014" name="Front. Microbiol.">
        <title>High frequency of phylogenetically diverse reductive dehalogenase-homologous genes in deep subseafloor sedimentary metagenomes.</title>
        <authorList>
            <person name="Kawai M."/>
            <person name="Futagami T."/>
            <person name="Toyoda A."/>
            <person name="Takaki Y."/>
            <person name="Nishi S."/>
            <person name="Hori S."/>
            <person name="Arai W."/>
            <person name="Tsubouchi T."/>
            <person name="Morono Y."/>
            <person name="Uchiyama I."/>
            <person name="Ito T."/>
            <person name="Fujiyama A."/>
            <person name="Inagaki F."/>
            <person name="Takami H."/>
        </authorList>
    </citation>
    <scope>NUCLEOTIDE SEQUENCE</scope>
    <source>
        <strain evidence="2">Expedition CK06-06</strain>
    </source>
</reference>
<dbReference type="Pfam" id="PF12727">
    <property type="entry name" value="PBP_like"/>
    <property type="match status" value="1"/>
</dbReference>
<feature type="non-terminal residue" evidence="2">
    <location>
        <position position="120"/>
    </location>
</feature>
<dbReference type="InterPro" id="IPR024370">
    <property type="entry name" value="PBP_domain"/>
</dbReference>
<accession>X0RIN2</accession>
<dbReference type="PANTHER" id="PTHR38431">
    <property type="entry name" value="BLL2305 PROTEIN"/>
    <property type="match status" value="1"/>
</dbReference>
<proteinExistence type="predicted"/>
<dbReference type="SUPFAM" id="SSF53850">
    <property type="entry name" value="Periplasmic binding protein-like II"/>
    <property type="match status" value="1"/>
</dbReference>
<gene>
    <name evidence="2" type="ORF">S01H1_14819</name>
</gene>
<sequence>MSSEYNFDFASHELGGELPAVVNFCRREQGLLVAKGNPKGFQGISDLGNPGIKIANRPVDTGTRLLLDKELEKAGIKGSEIEGYQREFRSHLDVGLEVFEGRADAALAIMPVASLLGLDF</sequence>
<feature type="domain" description="PBP" evidence="1">
    <location>
        <begin position="2"/>
        <end position="120"/>
    </location>
</feature>
<dbReference type="Gene3D" id="3.40.190.10">
    <property type="entry name" value="Periplasmic binding protein-like II"/>
    <property type="match status" value="1"/>
</dbReference>